<reference evidence="1 2" key="1">
    <citation type="submission" date="2021-03" db="EMBL/GenBank/DDBJ databases">
        <title>Fibrella sp. HMF5036 genome sequencing and assembly.</title>
        <authorList>
            <person name="Kang H."/>
            <person name="Kim H."/>
            <person name="Bae S."/>
            <person name="Joh K."/>
        </authorList>
    </citation>
    <scope>NUCLEOTIDE SEQUENCE [LARGE SCALE GENOMIC DNA]</scope>
    <source>
        <strain evidence="1 2">HMF5036</strain>
    </source>
</reference>
<proteinExistence type="predicted"/>
<dbReference type="PANTHER" id="PTHR38436:SF1">
    <property type="entry name" value="ESTER CYCLASE"/>
    <property type="match status" value="1"/>
</dbReference>
<protein>
    <submittedName>
        <fullName evidence="1">Ester cyclase</fullName>
    </submittedName>
</protein>
<accession>A0A939GAG9</accession>
<evidence type="ECO:0000313" key="1">
    <source>
        <dbReference type="EMBL" id="MBO0932763.1"/>
    </source>
</evidence>
<gene>
    <name evidence="1" type="ORF">J2I48_17265</name>
</gene>
<evidence type="ECO:0000313" key="2">
    <source>
        <dbReference type="Proteomes" id="UP000664795"/>
    </source>
</evidence>
<dbReference type="InterPro" id="IPR032710">
    <property type="entry name" value="NTF2-like_dom_sf"/>
</dbReference>
<dbReference type="Gene3D" id="3.10.450.50">
    <property type="match status" value="1"/>
</dbReference>
<dbReference type="RefSeq" id="WP_207336727.1">
    <property type="nucleotide sequence ID" value="NZ_JAFMYU010000014.1"/>
</dbReference>
<sequence length="138" mass="15466">MSPAANKARVLEFVNVVLNQKQLNKINAYISADFVNHSRNAIPGRDGVSKYFSMLNAAFPNRMVKVIQVLADGDLVTIYTEWKGSHEGNFLGHVPTNQEVTVYASDLYRLVDGNIVEHWDVVNNTDMMITIGALRRTN</sequence>
<dbReference type="SUPFAM" id="SSF54427">
    <property type="entry name" value="NTF2-like"/>
    <property type="match status" value="1"/>
</dbReference>
<organism evidence="1 2">
    <name type="scientific">Fibrella aquatilis</name>
    <dbReference type="NCBI Taxonomy" id="2817059"/>
    <lineage>
        <taxon>Bacteria</taxon>
        <taxon>Pseudomonadati</taxon>
        <taxon>Bacteroidota</taxon>
        <taxon>Cytophagia</taxon>
        <taxon>Cytophagales</taxon>
        <taxon>Spirosomataceae</taxon>
        <taxon>Fibrella</taxon>
    </lineage>
</organism>
<dbReference type="AlphaFoldDB" id="A0A939GAG9"/>
<dbReference type="EMBL" id="JAFMYU010000014">
    <property type="protein sequence ID" value="MBO0932763.1"/>
    <property type="molecule type" value="Genomic_DNA"/>
</dbReference>
<dbReference type="GO" id="GO:0030638">
    <property type="term" value="P:polyketide metabolic process"/>
    <property type="evidence" value="ECO:0007669"/>
    <property type="project" value="InterPro"/>
</dbReference>
<dbReference type="Pfam" id="PF07366">
    <property type="entry name" value="SnoaL"/>
    <property type="match status" value="1"/>
</dbReference>
<dbReference type="InterPro" id="IPR009959">
    <property type="entry name" value="Cyclase_SnoaL-like"/>
</dbReference>
<dbReference type="PANTHER" id="PTHR38436">
    <property type="entry name" value="POLYKETIDE CYCLASE SNOAL-LIKE DOMAIN"/>
    <property type="match status" value="1"/>
</dbReference>
<comment type="caution">
    <text evidence="1">The sequence shown here is derived from an EMBL/GenBank/DDBJ whole genome shotgun (WGS) entry which is preliminary data.</text>
</comment>
<keyword evidence="2" id="KW-1185">Reference proteome</keyword>
<name>A0A939GAG9_9BACT</name>
<dbReference type="Proteomes" id="UP000664795">
    <property type="component" value="Unassembled WGS sequence"/>
</dbReference>